<keyword evidence="2" id="KW-0067">ATP-binding</keyword>
<dbReference type="EMBL" id="FN668639">
    <property type="protein sequence ID" value="CBK20792.2"/>
    <property type="molecule type" value="Genomic_DNA"/>
</dbReference>
<reference evidence="3" key="1">
    <citation type="submission" date="2010-02" db="EMBL/GenBank/DDBJ databases">
        <title>Sequencing and annotation of the Blastocystis hominis genome.</title>
        <authorList>
            <person name="Wincker P."/>
        </authorList>
    </citation>
    <scope>NUCLEOTIDE SEQUENCE</scope>
    <source>
        <strain evidence="3">Singapore isolate B</strain>
    </source>
</reference>
<organism evidence="3">
    <name type="scientific">Blastocystis hominis</name>
    <dbReference type="NCBI Taxonomy" id="12968"/>
    <lineage>
        <taxon>Eukaryota</taxon>
        <taxon>Sar</taxon>
        <taxon>Stramenopiles</taxon>
        <taxon>Bigyra</taxon>
        <taxon>Opalozoa</taxon>
        <taxon>Opalinata</taxon>
        <taxon>Blastocystidae</taxon>
        <taxon>Blastocystis</taxon>
    </lineage>
</organism>
<protein>
    <submittedName>
        <fullName evidence="3">Uncharacterized protein</fullName>
    </submittedName>
</protein>
<dbReference type="InParanoid" id="D8LWZ7"/>
<dbReference type="Gene3D" id="3.30.420.40">
    <property type="match status" value="2"/>
</dbReference>
<dbReference type="InterPro" id="IPR043129">
    <property type="entry name" value="ATPase_NBD"/>
</dbReference>
<dbReference type="AlphaFoldDB" id="D8LWZ7"/>
<evidence type="ECO:0000313" key="3">
    <source>
        <dbReference type="EMBL" id="CBK20792.2"/>
    </source>
</evidence>
<dbReference type="Gene3D" id="3.30.30.30">
    <property type="match status" value="1"/>
</dbReference>
<dbReference type="OrthoDB" id="10615782at2759"/>
<dbReference type="Gene3D" id="3.90.640.10">
    <property type="entry name" value="Actin, Chain A, domain 4"/>
    <property type="match status" value="1"/>
</dbReference>
<evidence type="ECO:0000256" key="2">
    <source>
        <dbReference type="ARBA" id="ARBA00022840"/>
    </source>
</evidence>
<accession>D8LWZ7</accession>
<dbReference type="GO" id="GO:0005524">
    <property type="term" value="F:ATP binding"/>
    <property type="evidence" value="ECO:0007669"/>
    <property type="project" value="UniProtKB-KW"/>
</dbReference>
<gene>
    <name evidence="3" type="ORF">GSBLH_T00006191001</name>
</gene>
<dbReference type="Proteomes" id="UP000008312">
    <property type="component" value="Unassembled WGS sequence"/>
</dbReference>
<dbReference type="GO" id="GO:0140662">
    <property type="term" value="F:ATP-dependent protein folding chaperone"/>
    <property type="evidence" value="ECO:0007669"/>
    <property type="project" value="InterPro"/>
</dbReference>
<evidence type="ECO:0000256" key="1">
    <source>
        <dbReference type="ARBA" id="ARBA00022741"/>
    </source>
</evidence>
<evidence type="ECO:0000313" key="4">
    <source>
        <dbReference type="Proteomes" id="UP000008312"/>
    </source>
</evidence>
<dbReference type="RefSeq" id="XP_012894840.1">
    <property type="nucleotide sequence ID" value="XM_013039386.1"/>
</dbReference>
<dbReference type="Pfam" id="PF00012">
    <property type="entry name" value="HSP70"/>
    <property type="match status" value="1"/>
</dbReference>
<proteinExistence type="predicted"/>
<dbReference type="InterPro" id="IPR013126">
    <property type="entry name" value="Hsp_70_fam"/>
</dbReference>
<sequence length="546" mass="62425">MSAKNTYCIGIDIGTRCIYISAAGGVDRNSTLKTITTLFNIEKRQRSIIPVVSYFRGQVFTCEPGYYKHLQNPQNSFLFPKLFLGKQVAAVCSEYDYDTLGTVYNDECKMIQFEFSNLDGTKKTISVTQAISFIILDVVKLIENSYPDLENTPSTIVIGIPSYWNTQQVSLFRRSLASTPIHDAVFLYDIEALSLAYGFYPNLYGGFSKRERVVMFVDVGYEHTTVFAVVFKDNDFTIQHADTSLSLSSRWIDQLLIQLVEEKLQAYNITHDVIEANKRLKAEIRSCVDKYKVIFSNESGDQMTFALSVFSTDQVDVVITQKEFQKRCESSGLLSELARLCTTCLDSVNGVDEVILEGSGTRLCFIADQVRILLPNPKYKRKGTILSTNNPEEDLSRGCCIMAICKSFPDTTSTIRITLPSHYGLSERRKYISATDLQKEEAPDEQFRNEHEQEQCEVQKMMNITLMRDEIYKTIIECQNLLSDDKLPIWYRKDMIEYSKLLASQLSMSGSQKLEFYDYSYLRSNAENLLLDIKCNYDRKPIIRIS</sequence>
<keyword evidence="4" id="KW-1185">Reference proteome</keyword>
<dbReference type="GeneID" id="24922316"/>
<dbReference type="SUPFAM" id="SSF53067">
    <property type="entry name" value="Actin-like ATPase domain"/>
    <property type="match status" value="2"/>
</dbReference>
<dbReference type="PANTHER" id="PTHR45639">
    <property type="entry name" value="HSC70CB, ISOFORM G-RELATED"/>
    <property type="match status" value="1"/>
</dbReference>
<name>D8LWZ7_BLAHO</name>
<keyword evidence="1" id="KW-0547">Nucleotide-binding</keyword>